<dbReference type="Proteomes" id="UP000289323">
    <property type="component" value="Unassembled WGS sequence"/>
</dbReference>
<name>A0A3S4AW92_9PEZI</name>
<sequence length="28" mass="2991">MPAVGGANDRFVSTTSQQGISSTSHWLR</sequence>
<feature type="region of interest" description="Disordered" evidence="1">
    <location>
        <begin position="1"/>
        <end position="28"/>
    </location>
</feature>
<accession>A0A3S4AW92</accession>
<proteinExistence type="predicted"/>
<protein>
    <submittedName>
        <fullName evidence="2">48e34dec-f054-43dd-892c-181d3088fafe</fullName>
    </submittedName>
</protein>
<gene>
    <name evidence="2" type="ORF">TT172_LOCUS10007</name>
</gene>
<feature type="compositionally biased region" description="Low complexity" evidence="1">
    <location>
        <begin position="13"/>
        <end position="28"/>
    </location>
</feature>
<reference evidence="2 3" key="1">
    <citation type="submission" date="2018-04" db="EMBL/GenBank/DDBJ databases">
        <authorList>
            <person name="Huttner S."/>
            <person name="Dainat J."/>
        </authorList>
    </citation>
    <scope>NUCLEOTIDE SEQUENCE [LARGE SCALE GENOMIC DNA]</scope>
</reference>
<dbReference type="EMBL" id="OUUZ01000019">
    <property type="protein sequence ID" value="SPQ27588.1"/>
    <property type="molecule type" value="Genomic_DNA"/>
</dbReference>
<evidence type="ECO:0000256" key="1">
    <source>
        <dbReference type="SAM" id="MobiDB-lite"/>
    </source>
</evidence>
<evidence type="ECO:0000313" key="3">
    <source>
        <dbReference type="Proteomes" id="UP000289323"/>
    </source>
</evidence>
<organism evidence="2 3">
    <name type="scientific">Thermothielavioides terrestris</name>
    <dbReference type="NCBI Taxonomy" id="2587410"/>
    <lineage>
        <taxon>Eukaryota</taxon>
        <taxon>Fungi</taxon>
        <taxon>Dikarya</taxon>
        <taxon>Ascomycota</taxon>
        <taxon>Pezizomycotina</taxon>
        <taxon>Sordariomycetes</taxon>
        <taxon>Sordariomycetidae</taxon>
        <taxon>Sordariales</taxon>
        <taxon>Chaetomiaceae</taxon>
        <taxon>Thermothielavioides</taxon>
    </lineage>
</organism>
<dbReference type="AlphaFoldDB" id="A0A3S4AW92"/>
<evidence type="ECO:0000313" key="2">
    <source>
        <dbReference type="EMBL" id="SPQ27588.1"/>
    </source>
</evidence>